<proteinExistence type="predicted"/>
<dbReference type="InterPro" id="IPR000408">
    <property type="entry name" value="Reg_chr_condens"/>
</dbReference>
<evidence type="ECO:0000256" key="1">
    <source>
        <dbReference type="PROSITE-ProRule" id="PRU00235"/>
    </source>
</evidence>
<dbReference type="AlphaFoldDB" id="A0A438EEG9"/>
<dbReference type="SUPFAM" id="SSF50985">
    <property type="entry name" value="RCC1/BLIP-II"/>
    <property type="match status" value="1"/>
</dbReference>
<evidence type="ECO:0000313" key="2">
    <source>
        <dbReference type="EMBL" id="RVW46241.1"/>
    </source>
</evidence>
<feature type="repeat" description="RCC1" evidence="1">
    <location>
        <begin position="123"/>
        <end position="157"/>
    </location>
</feature>
<comment type="caution">
    <text evidence="2">The sequence shown here is derived from an EMBL/GenBank/DDBJ whole genome shotgun (WGS) entry which is preliminary data.</text>
</comment>
<dbReference type="Gene3D" id="2.130.10.30">
    <property type="entry name" value="Regulator of chromosome condensation 1/beta-lactamase-inhibitor protein II"/>
    <property type="match status" value="1"/>
</dbReference>
<dbReference type="InterPro" id="IPR009091">
    <property type="entry name" value="RCC1/BLIP-II"/>
</dbReference>
<organism evidence="2 3">
    <name type="scientific">Vitis vinifera</name>
    <name type="common">Grape</name>
    <dbReference type="NCBI Taxonomy" id="29760"/>
    <lineage>
        <taxon>Eukaryota</taxon>
        <taxon>Viridiplantae</taxon>
        <taxon>Streptophyta</taxon>
        <taxon>Embryophyta</taxon>
        <taxon>Tracheophyta</taxon>
        <taxon>Spermatophyta</taxon>
        <taxon>Magnoliopsida</taxon>
        <taxon>eudicotyledons</taxon>
        <taxon>Gunneridae</taxon>
        <taxon>Pentapetalae</taxon>
        <taxon>rosids</taxon>
        <taxon>Vitales</taxon>
        <taxon>Vitaceae</taxon>
        <taxon>Viteae</taxon>
        <taxon>Vitis</taxon>
    </lineage>
</organism>
<dbReference type="PROSITE" id="PS00626">
    <property type="entry name" value="RCC1_2"/>
    <property type="match status" value="1"/>
</dbReference>
<dbReference type="EMBL" id="QGNW01001306">
    <property type="protein sequence ID" value="RVW46241.1"/>
    <property type="molecule type" value="Genomic_DNA"/>
</dbReference>
<evidence type="ECO:0000313" key="3">
    <source>
        <dbReference type="Proteomes" id="UP000288805"/>
    </source>
</evidence>
<name>A0A438EEG9_VITVI</name>
<dbReference type="Proteomes" id="UP000288805">
    <property type="component" value="Unassembled WGS sequence"/>
</dbReference>
<dbReference type="PROSITE" id="PS50012">
    <property type="entry name" value="RCC1_3"/>
    <property type="match status" value="1"/>
</dbReference>
<gene>
    <name evidence="2" type="ORF">CK203_086709</name>
</gene>
<accession>A0A438EEG9</accession>
<dbReference type="PANTHER" id="PTHR45982:SF1">
    <property type="entry name" value="REGULATOR OF CHROMOSOME CONDENSATION"/>
    <property type="match status" value="1"/>
</dbReference>
<dbReference type="InterPro" id="IPR051553">
    <property type="entry name" value="Ran_GTPase-activating"/>
</dbReference>
<reference evidence="2 3" key="1">
    <citation type="journal article" date="2018" name="PLoS Genet.">
        <title>Population sequencing reveals clonal diversity and ancestral inbreeding in the grapevine cultivar Chardonnay.</title>
        <authorList>
            <person name="Roach M.J."/>
            <person name="Johnson D.L."/>
            <person name="Bohlmann J."/>
            <person name="van Vuuren H.J."/>
            <person name="Jones S.J."/>
            <person name="Pretorius I.S."/>
            <person name="Schmidt S.A."/>
            <person name="Borneman A.R."/>
        </authorList>
    </citation>
    <scope>NUCLEOTIDE SEQUENCE [LARGE SCALE GENOMIC DNA]</scope>
    <source>
        <strain evidence="3">cv. Chardonnay</strain>
        <tissue evidence="2">Leaf</tissue>
    </source>
</reference>
<dbReference type="PANTHER" id="PTHR45982">
    <property type="entry name" value="REGULATOR OF CHROMOSOME CONDENSATION"/>
    <property type="match status" value="1"/>
</dbReference>
<evidence type="ECO:0008006" key="4">
    <source>
        <dbReference type="Google" id="ProtNLM"/>
    </source>
</evidence>
<protein>
    <recommendedName>
        <fullName evidence="4">Ultraviolet-B receptor UVR8</fullName>
    </recommendedName>
</protein>
<sequence>MFWVGERGTCPKSIRLTPKWPNPLKTEPGHRWRRERVLIGQWLTACDAAIHYDGAETESEMFQQQRQISYEFWGWQPWGSGLALLPNWPRGRRLRTHARSRLPSDVCSVSAGHYHSLAVTAQGEVWAWGRNHEGQLGRGLLAPSGLKLKAIVLVGNC</sequence>
<dbReference type="Pfam" id="PF13540">
    <property type="entry name" value="RCC1_2"/>
    <property type="match status" value="1"/>
</dbReference>